<dbReference type="OrthoDB" id="409642at2759"/>
<dbReference type="InterPro" id="IPR000210">
    <property type="entry name" value="BTB/POZ_dom"/>
</dbReference>
<dbReference type="InterPro" id="IPR011333">
    <property type="entry name" value="SKP1/BTB/POZ_sf"/>
</dbReference>
<feature type="region of interest" description="Disordered" evidence="1">
    <location>
        <begin position="607"/>
        <end position="991"/>
    </location>
</feature>
<name>A0A9F3VZF4_PYTBI</name>
<dbReference type="CDD" id="cd18490">
    <property type="entry name" value="BACK_BTBD8"/>
    <property type="match status" value="1"/>
</dbReference>
<feature type="compositionally biased region" description="Basic and acidic residues" evidence="1">
    <location>
        <begin position="628"/>
        <end position="653"/>
    </location>
</feature>
<feature type="compositionally biased region" description="Polar residues" evidence="1">
    <location>
        <begin position="1138"/>
        <end position="1153"/>
    </location>
</feature>
<dbReference type="Pfam" id="PF26017">
    <property type="entry name" value="BACK_BTBD8"/>
    <property type="match status" value="1"/>
</dbReference>
<keyword evidence="3" id="KW-1185">Reference proteome</keyword>
<feature type="region of interest" description="Disordered" evidence="1">
    <location>
        <begin position="1190"/>
        <end position="1285"/>
    </location>
</feature>
<reference evidence="4" key="1">
    <citation type="submission" date="2025-08" db="UniProtKB">
        <authorList>
            <consortium name="RefSeq"/>
        </authorList>
    </citation>
    <scope>IDENTIFICATION</scope>
    <source>
        <tissue evidence="4">Liver</tissue>
    </source>
</reference>
<feature type="compositionally biased region" description="Polar residues" evidence="1">
    <location>
        <begin position="614"/>
        <end position="626"/>
    </location>
</feature>
<dbReference type="InterPro" id="IPR043225">
    <property type="entry name" value="BACK_BTBD8"/>
</dbReference>
<dbReference type="SUPFAM" id="SSF54695">
    <property type="entry name" value="POZ domain"/>
    <property type="match status" value="2"/>
</dbReference>
<dbReference type="Proteomes" id="UP000695026">
    <property type="component" value="Unplaced"/>
</dbReference>
<feature type="compositionally biased region" description="Low complexity" evidence="1">
    <location>
        <begin position="897"/>
        <end position="915"/>
    </location>
</feature>
<dbReference type="PANTHER" id="PTHR22427:SF2">
    <property type="entry name" value="BTB_POZ DOMAIN-CONTAINING PROTEIN 8"/>
    <property type="match status" value="1"/>
</dbReference>
<dbReference type="PANTHER" id="PTHR22427">
    <property type="entry name" value="GH15728P"/>
    <property type="match status" value="1"/>
</dbReference>
<feature type="compositionally biased region" description="Low complexity" evidence="1">
    <location>
        <begin position="932"/>
        <end position="953"/>
    </location>
</feature>
<dbReference type="CDD" id="cd18285">
    <property type="entry name" value="BTB1_POZ_BTBD8"/>
    <property type="match status" value="1"/>
</dbReference>
<dbReference type="InterPro" id="IPR040121">
    <property type="entry name" value="BTBD8_BTB_POZ_1"/>
</dbReference>
<feature type="compositionally biased region" description="Polar residues" evidence="1">
    <location>
        <begin position="741"/>
        <end position="757"/>
    </location>
</feature>
<dbReference type="OMA" id="CIPERAN"/>
<feature type="compositionally biased region" description="Polar residues" evidence="1">
    <location>
        <begin position="982"/>
        <end position="991"/>
    </location>
</feature>
<feature type="region of interest" description="Disordered" evidence="1">
    <location>
        <begin position="1507"/>
        <end position="1527"/>
    </location>
</feature>
<feature type="compositionally biased region" description="Basic and acidic residues" evidence="1">
    <location>
        <begin position="1209"/>
        <end position="1226"/>
    </location>
</feature>
<dbReference type="SMART" id="SM00225">
    <property type="entry name" value="BTB"/>
    <property type="match status" value="2"/>
</dbReference>
<feature type="compositionally biased region" description="Basic and acidic residues" evidence="1">
    <location>
        <begin position="919"/>
        <end position="931"/>
    </location>
</feature>
<dbReference type="Pfam" id="PF00651">
    <property type="entry name" value="BTB"/>
    <property type="match status" value="2"/>
</dbReference>
<dbReference type="GeneID" id="103048001"/>
<dbReference type="CTD" id="100624686"/>
<sequence length="1790" mass="198844">MARCGGDSVSRGSGGPWEETRRKGGERGSSERRRLKELVAEQLRRDMERLLEEEIQTDITFCVGNMLFKAHKAVLLARVPNFFLHVVGRHLNTCNTCEALNLEHLEPSEFKTFLQAAYSSDRSITEAEQEMLKKKVSESELAKENESLKVGSLHNNQICTEQRLGNHERTSDHHWISCNTAVETECGASSFAASDIPTEAVDAEGDVTMSVKTASGLGKDLLMLYQNSWFSDNNIWIDGKPFEVHRAILCARSSYFSAMLNGSWAESSQEHITVQGISHAEMTVILHFIYGAVLEFPKNVNAGCILSIADMYGLEGLREIAIYILKRDYCNFFQKPVPGKHQPVLECLAIAHSTGAEHLYDACMKWLVQNFARCWSEKSFANLSSELQNSCLTTLIDSLSPQNAARLLMETNRLLNSLPQVKWTEKARTLAFRLQEECMAYMVADFPEIIQSESFLALLQAQAMSSKPDLLDQVFEAVKKDITTENSCCLLIAMDTLLSSSNVKEMGFMCRIQALRDKLWIFLLQSFFAVRHTEGWKLLKAADQEKIQAAAIDKGDDRRPTKKPIFSSSQLNQCFAGTCGLQRTAWKASKKENPWCDSSANQDKMKSDGLGASGHTSATNWNSSNKALKHDDLKGKDSKKAVCKMMKESKMGEKMPSPKARAVIKPKVENNGNAKIETLFARQDSDRPLPSSGHKNAGSSKMSKNQEGKTTGARPKVFPGISSVQIKAKPLKKTVGKESPLMSTDTLSKSTNSSPDLQISIDKDDPKEEKADESKKQSALKTKSAVKMTNGAFSKKHVNDLEANSPMNSVTKKCTGKVNNDHTPQAVAKKRGTEAGSSVPQQKTKNIANATKTQGLQGDMSNPLKAALSPKQNEEKSMTQHTTQLEKLTSLKKKAKSSQATSVKATAKIITTKTQTHSKKTEMTNNKEQKQKIVSVPKLSSSSQKPSRSESPVLKNIPGEEQKNSDLKLENSTLGDQPCGNHKSSPENQNYSGTSLLELQKQNIPILEKNIPLEEVDCRGDLEPPCISERSMSMKHDEMTKRIHKNEDDKSPVNKKMEQCTAIELHPIKGHESVTCGNINQNTTCLTLNEMLKCKILPESVASQNFLGTLTKNENHLIQEKSVVYSDTLEAEKDVNHVNGQSHRLSKTASDGSNCEHEEKKSSTSKTFVIDSESADEFSDKSVLTDSQLATVESEPASKSYVGQVAEKCSSKDTDTTETPESHENSETPFTDQWNLSSSALDPKESPESDTGSATTSSDDIKPRSEDYDAGGSQDDEGSNERGISKCSTMLCHDFLGRSSSDTSTPEELKMYDTSLRIEVKMKKENSDLFRVISTSDEEIPRKKPETTWLHQSGERQSGSSGSNANFATTQFPQEADQVSSSADETEEEKSENENVVEKIPPAEVPIQQFHGIVNLAFDDATENDIESQEFSTTKNFKRSILLSVDECEELGSDDGVEVHTPLQSTLDAATPSDVFDSFSHEHNSKTFYSRYSLEIEDGFLDCKGDDKERLNKNENPSIDPHDSEQKIKATPAISVTEEKCMEKAEKIGHSQPSTEVKCEESNGFQCNKVLDNDTKTQGRPCHLDLHQRDNTDLQKNSTTKPVDPYKSQFLAQEGNMKENESASPEYTDTALPAGDIDDCDRLTQTCMYEHRPPKTLSPIYEMDVGEAFEQRMESEVNFLDVDFEDQQFAEQDWTLLRQLLSDQESNLDIKNSVPEDLNLAQYLINQTLFLARDSSQPQGKAQIDTFSKWTELISPLDDSSASITVASFSSEDCSSPHGEWTILELETHH</sequence>
<dbReference type="RefSeq" id="XP_015744040.2">
    <property type="nucleotide sequence ID" value="XM_015888554.2"/>
</dbReference>
<feature type="domain" description="BTB" evidence="2">
    <location>
        <begin position="231"/>
        <end position="298"/>
    </location>
</feature>
<feature type="region of interest" description="Disordered" evidence="1">
    <location>
        <begin position="1137"/>
        <end position="1168"/>
    </location>
</feature>
<dbReference type="Pfam" id="PF15363">
    <property type="entry name" value="BTBD8_C"/>
    <property type="match status" value="1"/>
</dbReference>
<evidence type="ECO:0000259" key="2">
    <source>
        <dbReference type="PROSITE" id="PS50097"/>
    </source>
</evidence>
<feature type="compositionally biased region" description="Polar residues" evidence="1">
    <location>
        <begin position="1364"/>
        <end position="1383"/>
    </location>
</feature>
<feature type="compositionally biased region" description="Polar residues" evidence="1">
    <location>
        <begin position="693"/>
        <end position="709"/>
    </location>
</feature>
<dbReference type="Gene3D" id="3.30.710.10">
    <property type="entry name" value="Potassium Channel Kv1.1, Chain A"/>
    <property type="match status" value="2"/>
</dbReference>
<feature type="compositionally biased region" description="Basic and acidic residues" evidence="1">
    <location>
        <begin position="18"/>
        <end position="32"/>
    </location>
</feature>
<evidence type="ECO:0000256" key="1">
    <source>
        <dbReference type="SAM" id="MobiDB-lite"/>
    </source>
</evidence>
<gene>
    <name evidence="4" type="primary">KIAA1107</name>
</gene>
<organism evidence="3 4">
    <name type="scientific">Python bivittatus</name>
    <name type="common">Burmese python</name>
    <name type="synonym">Python molurus bivittatus</name>
    <dbReference type="NCBI Taxonomy" id="176946"/>
    <lineage>
        <taxon>Eukaryota</taxon>
        <taxon>Metazoa</taxon>
        <taxon>Chordata</taxon>
        <taxon>Craniata</taxon>
        <taxon>Vertebrata</taxon>
        <taxon>Euteleostomi</taxon>
        <taxon>Lepidosauria</taxon>
        <taxon>Squamata</taxon>
        <taxon>Bifurcata</taxon>
        <taxon>Unidentata</taxon>
        <taxon>Episquamata</taxon>
        <taxon>Toxicofera</taxon>
        <taxon>Serpentes</taxon>
        <taxon>Henophidia</taxon>
        <taxon>Pythonidae</taxon>
        <taxon>Python</taxon>
    </lineage>
</organism>
<accession>A0A9F3VZF4</accession>
<feature type="domain" description="BTB" evidence="2">
    <location>
        <begin position="57"/>
        <end position="126"/>
    </location>
</feature>
<dbReference type="CDD" id="cd18286">
    <property type="entry name" value="BTB2_POZ_BTBD8"/>
    <property type="match status" value="1"/>
</dbReference>
<proteinExistence type="predicted"/>
<feature type="region of interest" description="Disordered" evidence="1">
    <location>
        <begin position="1343"/>
        <end position="1398"/>
    </location>
</feature>
<feature type="compositionally biased region" description="Polar residues" evidence="1">
    <location>
        <begin position="835"/>
        <end position="860"/>
    </location>
</feature>
<evidence type="ECO:0000313" key="3">
    <source>
        <dbReference type="Proteomes" id="UP000695026"/>
    </source>
</evidence>
<feature type="compositionally biased region" description="Polar residues" evidence="1">
    <location>
        <begin position="805"/>
        <end position="823"/>
    </location>
</feature>
<dbReference type="KEGG" id="pbi:103048001"/>
<evidence type="ECO:0000313" key="4">
    <source>
        <dbReference type="RefSeq" id="XP_015744040.2"/>
    </source>
</evidence>
<feature type="compositionally biased region" description="Low complexity" evidence="1">
    <location>
        <begin position="1249"/>
        <end position="1258"/>
    </location>
</feature>
<feature type="compositionally biased region" description="Basic and acidic residues" evidence="1">
    <location>
        <begin position="761"/>
        <end position="776"/>
    </location>
</feature>
<feature type="region of interest" description="Disordered" evidence="1">
    <location>
        <begin position="1"/>
        <end position="32"/>
    </location>
</feature>
<dbReference type="InterPro" id="IPR027907">
    <property type="entry name" value="BTBD8_C"/>
</dbReference>
<feature type="compositionally biased region" description="Basic and acidic residues" evidence="1">
    <location>
        <begin position="958"/>
        <end position="969"/>
    </location>
</feature>
<feature type="compositionally biased region" description="Polar residues" evidence="1">
    <location>
        <begin position="1227"/>
        <end position="1240"/>
    </location>
</feature>
<protein>
    <submittedName>
        <fullName evidence="4">Uncharacterized protein KIAA1107 homolog</fullName>
    </submittedName>
</protein>
<dbReference type="PROSITE" id="PS50097">
    <property type="entry name" value="BTB"/>
    <property type="match status" value="2"/>
</dbReference>